<keyword evidence="3" id="KW-0472">Membrane</keyword>
<evidence type="ECO:0000313" key="6">
    <source>
        <dbReference type="EMBL" id="SFC90490.1"/>
    </source>
</evidence>
<evidence type="ECO:0000259" key="5">
    <source>
        <dbReference type="Pfam" id="PF07715"/>
    </source>
</evidence>
<accession>A0A1I1N9S6</accession>
<dbReference type="InterPro" id="IPR036942">
    <property type="entry name" value="Beta-barrel_TonB_sf"/>
</dbReference>
<dbReference type="NCBIfam" id="TIGR01782">
    <property type="entry name" value="TonB-Xanth-Caul"/>
    <property type="match status" value="1"/>
</dbReference>
<dbReference type="RefSeq" id="WP_229408828.1">
    <property type="nucleotide sequence ID" value="NZ_FOLD01000012.1"/>
</dbReference>
<organism evidence="6 7">
    <name type="scientific">Massilia yuzhufengensis</name>
    <dbReference type="NCBI Taxonomy" id="1164594"/>
    <lineage>
        <taxon>Bacteria</taxon>
        <taxon>Pseudomonadati</taxon>
        <taxon>Pseudomonadota</taxon>
        <taxon>Betaproteobacteria</taxon>
        <taxon>Burkholderiales</taxon>
        <taxon>Oxalobacteraceae</taxon>
        <taxon>Telluria group</taxon>
        <taxon>Massilia</taxon>
    </lineage>
</organism>
<evidence type="ECO:0000256" key="3">
    <source>
        <dbReference type="ARBA" id="ARBA00023136"/>
    </source>
</evidence>
<keyword evidence="7" id="KW-1185">Reference proteome</keyword>
<protein>
    <submittedName>
        <fullName evidence="6">TonB-dependent receptor</fullName>
    </submittedName>
</protein>
<evidence type="ECO:0000313" key="7">
    <source>
        <dbReference type="Proteomes" id="UP000198639"/>
    </source>
</evidence>
<evidence type="ECO:0000256" key="2">
    <source>
        <dbReference type="ARBA" id="ARBA00009810"/>
    </source>
</evidence>
<feature type="domain" description="TonB-dependent receptor plug" evidence="5">
    <location>
        <begin position="91"/>
        <end position="203"/>
    </location>
</feature>
<dbReference type="PANTHER" id="PTHR40980:SF4">
    <property type="entry name" value="TONB-DEPENDENT RECEPTOR-LIKE BETA-BARREL DOMAIN-CONTAINING PROTEIN"/>
    <property type="match status" value="1"/>
</dbReference>
<evidence type="ECO:0000256" key="4">
    <source>
        <dbReference type="ARBA" id="ARBA00023237"/>
    </source>
</evidence>
<proteinExistence type="inferred from homology"/>
<name>A0A1I1N9S6_9BURK</name>
<gene>
    <name evidence="6" type="ORF">SAMN05216204_11220</name>
</gene>
<comment type="similarity">
    <text evidence="2">Belongs to the TonB-dependent receptor family.</text>
</comment>
<dbReference type="EMBL" id="FOLD01000012">
    <property type="protein sequence ID" value="SFC90490.1"/>
    <property type="molecule type" value="Genomic_DNA"/>
</dbReference>
<evidence type="ECO:0000256" key="1">
    <source>
        <dbReference type="ARBA" id="ARBA00004442"/>
    </source>
</evidence>
<dbReference type="Proteomes" id="UP000198639">
    <property type="component" value="Unassembled WGS sequence"/>
</dbReference>
<sequence>MTIDPQQAVHRPSPFTASARAAPRQAFQFHPRHMSVAVSLALASLVASNAAMAQDAQAAQPAQEQVEDDGKIRQVKVVATRASQQSSIERKKNAATAIDSIVAEDVGSLPDRNVGEAISRMAGIALDRGDFGEGVSVAVRGNGPDLTRIELDGQGVQSAGGTDMAGGGSGRGVEFRQLSADLIKSVDVVKGSTADMTEGSLGGGIRIQTRSGLDFKKPFASLRVAGSQSSLNKKWQPDSNLILSDKFLNGRLGLLLNASSTIMGNEAHSVQVSNAARAGYSRLADFDNSPEKTFSFLPGTMNQADANTKAPLLQSPLTAGGFFNSATPLDVLTKSAAAKTKAECYAAFPSLTAAQSAAIVSANRGQAASQRANELITCLNQWSDYTPSNIRSFVKREEDKRQNLDLRADFKVNNDLTVYAKGSYNRRYNDMHQLTYSLGGVKVNPTGANAVYSPTYNGPAFIDNLPAGTRVPAPGSGYYSYDTPTQATNTLLQSSVANIVPGSIVTDGSHHLTKYTITDAAGITDQTREYAKTIAKYLQLGGSYKNGGLSAEFFVGLATSDFEREQKRLAFNNYYGPVTMSVLPNGLWGYELPAGSNFNQADPAQYAIGYPGAATGVVRTSPTNTRPAPAYTAAQQPLLTQQPSTYYNPRLMESEERTAKLDLTYRLPQHIPFFTRLKSGFNLRDTIKNSWDPNSGNSGGYTVKAAIGTFGAADYVPAVMLPTPIIRSTFNGCQDTVGSLGVGGNACQFGFVPSADPRHALNGNTTLTLQQFQSLLAQTLTGKATQTGFFSGAKDRPAGLIENWTELDVNKAFSLVNTPNLNFDCVKKCVASDGNTYEQPFQYLKERTSAFYLMGDFKLDNIPFTGRALPFGWELEGNVGYRYVRTKVHGTGMMTLGTVAIVPGVYDPLRPSAPGGTISSSISQAVSIDETSNDHLPSVNLAMWLVPDQFVARYSGAKTVARPPVNYLLPSGTCIYDETLADRDPNATQRCSGTIGNPALQAQTNVNQNLSFEWYPNRDTMFSVAAFKQQGKIGPAIGQGVTRLPLSGGSSLVDPVTGVALGDINFDYSLWQNGAATSRKGVEFGTKTAFTFLPWLLRYTGFDANYTKLRSATSSENVVDLLTGTPLPIARESSYSYNAALWYDDGRFTARVALQAVASYFNCLAGCGSQDANNYPAAGVTSGMVRFPYNPGSPNFKDSTRFIDAKVAYKIRPNIEFFVEARNLGNATTSSSQGQYAAFSDGTPNLLDYAYAGRRIMVGLNFRTL</sequence>
<dbReference type="Gene3D" id="2.170.130.10">
    <property type="entry name" value="TonB-dependent receptor, plug domain"/>
    <property type="match status" value="1"/>
</dbReference>
<dbReference type="SUPFAM" id="SSF56935">
    <property type="entry name" value="Porins"/>
    <property type="match status" value="1"/>
</dbReference>
<dbReference type="AlphaFoldDB" id="A0A1I1N9S6"/>
<dbReference type="STRING" id="1164594.SAMN05216204_11220"/>
<dbReference type="Gene3D" id="2.40.170.20">
    <property type="entry name" value="TonB-dependent receptor, beta-barrel domain"/>
    <property type="match status" value="1"/>
</dbReference>
<keyword evidence="4" id="KW-0998">Cell outer membrane</keyword>
<dbReference type="InterPro" id="IPR037066">
    <property type="entry name" value="Plug_dom_sf"/>
</dbReference>
<dbReference type="InterPro" id="IPR012910">
    <property type="entry name" value="Plug_dom"/>
</dbReference>
<dbReference type="GO" id="GO:0009279">
    <property type="term" value="C:cell outer membrane"/>
    <property type="evidence" value="ECO:0007669"/>
    <property type="project" value="UniProtKB-SubCell"/>
</dbReference>
<reference evidence="7" key="1">
    <citation type="submission" date="2016-10" db="EMBL/GenBank/DDBJ databases">
        <authorList>
            <person name="Varghese N."/>
            <person name="Submissions S."/>
        </authorList>
    </citation>
    <scope>NUCLEOTIDE SEQUENCE [LARGE SCALE GENOMIC DNA]</scope>
    <source>
        <strain evidence="7">CGMCC 1.12041</strain>
    </source>
</reference>
<comment type="subcellular location">
    <subcellularLocation>
        <location evidence="1">Cell outer membrane</location>
    </subcellularLocation>
</comment>
<dbReference type="InterPro" id="IPR010104">
    <property type="entry name" value="TonB_rcpt_bac"/>
</dbReference>
<keyword evidence="6" id="KW-0675">Receptor</keyword>
<dbReference type="Pfam" id="PF07715">
    <property type="entry name" value="Plug"/>
    <property type="match status" value="1"/>
</dbReference>
<dbReference type="PANTHER" id="PTHR40980">
    <property type="entry name" value="PLUG DOMAIN-CONTAINING PROTEIN"/>
    <property type="match status" value="1"/>
</dbReference>